<comment type="caution">
    <text evidence="7">The sequence shown here is derived from an EMBL/GenBank/DDBJ whole genome shotgun (WGS) entry which is preliminary data.</text>
</comment>
<dbReference type="InterPro" id="IPR003594">
    <property type="entry name" value="HATPase_dom"/>
</dbReference>
<sequence length="175" mass="19412">MDLIQNSIEAGSSHIQLNMNQSADSLEVSIRDDGCGMTDDELKRATDPFYTDGIKHKHRKVGLGLPFLIQTVTMTDGQFDIRSEKNKGTEIDIRFNLANIDTPPTGHIVSLLYQVLCFQGDYDLTAVRSLSKDGGELSYQVNRNEMLDVLGDLESAASLGLLRDFINSQEEDLLS</sequence>
<evidence type="ECO:0000313" key="8">
    <source>
        <dbReference type="Proteomes" id="UP000587760"/>
    </source>
</evidence>
<dbReference type="AlphaFoldDB" id="A0A841REQ1"/>
<evidence type="ECO:0000256" key="3">
    <source>
        <dbReference type="ARBA" id="ARBA00022777"/>
    </source>
</evidence>
<keyword evidence="5" id="KW-0902">Two-component regulatory system</keyword>
<gene>
    <name evidence="7" type="ORF">HNR50_002761</name>
</gene>
<proteinExistence type="predicted"/>
<evidence type="ECO:0000313" key="7">
    <source>
        <dbReference type="EMBL" id="MBB6481088.1"/>
    </source>
</evidence>
<keyword evidence="2" id="KW-0547">Nucleotide-binding</keyword>
<dbReference type="Pfam" id="PF02518">
    <property type="entry name" value="HATPase_c"/>
    <property type="match status" value="1"/>
</dbReference>
<dbReference type="GO" id="GO:0005524">
    <property type="term" value="F:ATP binding"/>
    <property type="evidence" value="ECO:0007669"/>
    <property type="project" value="UniProtKB-KW"/>
</dbReference>
<dbReference type="PANTHER" id="PTHR43065:SF46">
    <property type="entry name" value="C4-DICARBOXYLATE TRANSPORT SENSOR PROTEIN DCTB"/>
    <property type="match status" value="1"/>
</dbReference>
<evidence type="ECO:0000256" key="1">
    <source>
        <dbReference type="ARBA" id="ARBA00022679"/>
    </source>
</evidence>
<dbReference type="PROSITE" id="PS50109">
    <property type="entry name" value="HIS_KIN"/>
    <property type="match status" value="1"/>
</dbReference>
<dbReference type="GO" id="GO:0000160">
    <property type="term" value="P:phosphorelay signal transduction system"/>
    <property type="evidence" value="ECO:0007669"/>
    <property type="project" value="UniProtKB-KW"/>
</dbReference>
<keyword evidence="4" id="KW-0067">ATP-binding</keyword>
<evidence type="ECO:0000256" key="5">
    <source>
        <dbReference type="ARBA" id="ARBA00023012"/>
    </source>
</evidence>
<dbReference type="Gene3D" id="3.30.565.10">
    <property type="entry name" value="Histidine kinase-like ATPase, C-terminal domain"/>
    <property type="match status" value="1"/>
</dbReference>
<keyword evidence="8" id="KW-1185">Reference proteome</keyword>
<name>A0A841REQ1_9SPIO</name>
<evidence type="ECO:0000256" key="2">
    <source>
        <dbReference type="ARBA" id="ARBA00022741"/>
    </source>
</evidence>
<organism evidence="7 8">
    <name type="scientific">Spirochaeta isovalerica</name>
    <dbReference type="NCBI Taxonomy" id="150"/>
    <lineage>
        <taxon>Bacteria</taxon>
        <taxon>Pseudomonadati</taxon>
        <taxon>Spirochaetota</taxon>
        <taxon>Spirochaetia</taxon>
        <taxon>Spirochaetales</taxon>
        <taxon>Spirochaetaceae</taxon>
        <taxon>Spirochaeta</taxon>
    </lineage>
</organism>
<dbReference type="CDD" id="cd00075">
    <property type="entry name" value="HATPase"/>
    <property type="match status" value="1"/>
</dbReference>
<dbReference type="EMBL" id="JACHGJ010000005">
    <property type="protein sequence ID" value="MBB6481088.1"/>
    <property type="molecule type" value="Genomic_DNA"/>
</dbReference>
<dbReference type="PANTHER" id="PTHR43065">
    <property type="entry name" value="SENSOR HISTIDINE KINASE"/>
    <property type="match status" value="1"/>
</dbReference>
<evidence type="ECO:0000259" key="6">
    <source>
        <dbReference type="PROSITE" id="PS50109"/>
    </source>
</evidence>
<dbReference type="Proteomes" id="UP000587760">
    <property type="component" value="Unassembled WGS sequence"/>
</dbReference>
<dbReference type="InterPro" id="IPR036890">
    <property type="entry name" value="HATPase_C_sf"/>
</dbReference>
<protein>
    <recommendedName>
        <fullName evidence="6">Histidine kinase domain-containing protein</fullName>
    </recommendedName>
</protein>
<keyword evidence="1" id="KW-0808">Transferase</keyword>
<dbReference type="InterPro" id="IPR005467">
    <property type="entry name" value="His_kinase_dom"/>
</dbReference>
<reference evidence="7 8" key="1">
    <citation type="submission" date="2020-08" db="EMBL/GenBank/DDBJ databases">
        <title>Genomic Encyclopedia of Type Strains, Phase IV (KMG-IV): sequencing the most valuable type-strain genomes for metagenomic binning, comparative biology and taxonomic classification.</title>
        <authorList>
            <person name="Goeker M."/>
        </authorList>
    </citation>
    <scope>NUCLEOTIDE SEQUENCE [LARGE SCALE GENOMIC DNA]</scope>
    <source>
        <strain evidence="7 8">DSM 2461</strain>
    </source>
</reference>
<dbReference type="SUPFAM" id="SSF55874">
    <property type="entry name" value="ATPase domain of HSP90 chaperone/DNA topoisomerase II/histidine kinase"/>
    <property type="match status" value="1"/>
</dbReference>
<accession>A0A841REQ1</accession>
<keyword evidence="3" id="KW-0418">Kinase</keyword>
<evidence type="ECO:0000256" key="4">
    <source>
        <dbReference type="ARBA" id="ARBA00022840"/>
    </source>
</evidence>
<feature type="domain" description="Histidine kinase" evidence="6">
    <location>
        <begin position="1"/>
        <end position="99"/>
    </location>
</feature>
<dbReference type="GO" id="GO:0016301">
    <property type="term" value="F:kinase activity"/>
    <property type="evidence" value="ECO:0007669"/>
    <property type="project" value="UniProtKB-KW"/>
</dbReference>